<evidence type="ECO:0000256" key="12">
    <source>
        <dbReference type="SAM" id="Phobius"/>
    </source>
</evidence>
<keyword evidence="9" id="KW-0325">Glycoprotein</keyword>
<dbReference type="Pfam" id="PF00001">
    <property type="entry name" value="7tm_1"/>
    <property type="match status" value="1"/>
</dbReference>
<evidence type="ECO:0000313" key="14">
    <source>
        <dbReference type="Proteomes" id="UP000001554"/>
    </source>
</evidence>
<dbReference type="PANTHER" id="PTHR45695">
    <property type="entry name" value="LEUCOKININ RECEPTOR-RELATED"/>
    <property type="match status" value="1"/>
</dbReference>
<feature type="transmembrane region" description="Helical" evidence="12">
    <location>
        <begin position="71"/>
        <end position="94"/>
    </location>
</feature>
<dbReference type="SMART" id="SM01381">
    <property type="entry name" value="7TM_GPCR_Srsx"/>
    <property type="match status" value="1"/>
</dbReference>
<dbReference type="InterPro" id="IPR017452">
    <property type="entry name" value="GPCR_Rhodpsn_7TM"/>
</dbReference>
<dbReference type="InterPro" id="IPR000276">
    <property type="entry name" value="GPCR_Rhodpsn"/>
</dbReference>
<gene>
    <name evidence="15" type="primary">LOC118424648</name>
</gene>
<evidence type="ECO:0000259" key="13">
    <source>
        <dbReference type="PROSITE" id="PS50262"/>
    </source>
</evidence>
<evidence type="ECO:0000256" key="7">
    <source>
        <dbReference type="ARBA" id="ARBA00023157"/>
    </source>
</evidence>
<sequence length="432" mass="47690">MTRPRGRGPLVGLSTATMSSVDVSVDEANMTDFFNATLDSLLPTESSNQSWVPDDDPPRSPPVLFAVERQVIPVVFGLICLVGMVGNILVILVVSKSSDMKTVTNYYIVNLAITDLAFLVCCVPFVATSFALGPSWVFGAFACKAVFYIIRVTLQATCLTLMALSIDRFCAIVLPFKSIDFRRPRVAIFVSVCIWIGSFLLSIPVALRHRIYMVGDQVLCRERWPSATAQQSYMIYMVSITYIIPLATSIFCGAMIVRQVCNRPESANLGGQSQTRKVTIMIIGVVLLFALSWLPNHAINLWRVMNPRAPGSIPLYQFKFAAMCLSYANSAMNPFVYTFVGENFRVELHKLFQNLCSKCWYPYSADSKKAPASAKGSNTSFKTAVTLTRSASGGIGQCETLPFRPVTPLPDEVYCPVVVVKDDTKMSFETNI</sequence>
<evidence type="ECO:0000256" key="10">
    <source>
        <dbReference type="ARBA" id="ARBA00023224"/>
    </source>
</evidence>
<evidence type="ECO:0000256" key="4">
    <source>
        <dbReference type="ARBA" id="ARBA00022989"/>
    </source>
</evidence>
<dbReference type="OrthoDB" id="9046662at2759"/>
<evidence type="ECO:0000256" key="11">
    <source>
        <dbReference type="RuleBase" id="RU000688"/>
    </source>
</evidence>
<keyword evidence="8 11" id="KW-0675">Receptor</keyword>
<dbReference type="AlphaFoldDB" id="A0A9J7LVF8"/>
<dbReference type="PROSITE" id="PS50262">
    <property type="entry name" value="G_PROTEIN_RECEP_F1_2"/>
    <property type="match status" value="1"/>
</dbReference>
<protein>
    <submittedName>
        <fullName evidence="15">G-protein coupled receptor 54-like</fullName>
    </submittedName>
</protein>
<evidence type="ECO:0000256" key="1">
    <source>
        <dbReference type="ARBA" id="ARBA00004651"/>
    </source>
</evidence>
<dbReference type="CDD" id="cd15095">
    <property type="entry name" value="7tmA_KiSS1R"/>
    <property type="match status" value="1"/>
</dbReference>
<feature type="transmembrane region" description="Helical" evidence="12">
    <location>
        <begin position="278"/>
        <end position="295"/>
    </location>
</feature>
<dbReference type="PANTHER" id="PTHR45695:SF23">
    <property type="entry name" value="GALANIN-LIKE G-PROTEIN COUPLED RECEPTOR NPR-9"/>
    <property type="match status" value="1"/>
</dbReference>
<dbReference type="PRINTS" id="PR00237">
    <property type="entry name" value="GPCRRHODOPSN"/>
</dbReference>
<evidence type="ECO:0000256" key="2">
    <source>
        <dbReference type="ARBA" id="ARBA00022475"/>
    </source>
</evidence>
<reference evidence="14" key="1">
    <citation type="journal article" date="2020" name="Nat. Ecol. Evol.">
        <title>Deeply conserved synteny resolves early events in vertebrate evolution.</title>
        <authorList>
            <person name="Simakov O."/>
            <person name="Marletaz F."/>
            <person name="Yue J.X."/>
            <person name="O'Connell B."/>
            <person name="Jenkins J."/>
            <person name="Brandt A."/>
            <person name="Calef R."/>
            <person name="Tung C.H."/>
            <person name="Huang T.K."/>
            <person name="Schmutz J."/>
            <person name="Satoh N."/>
            <person name="Yu J.K."/>
            <person name="Putnam N.H."/>
            <person name="Green R.E."/>
            <person name="Rokhsar D.S."/>
        </authorList>
    </citation>
    <scope>NUCLEOTIDE SEQUENCE [LARGE SCALE GENOMIC DNA]</scope>
    <source>
        <strain evidence="14">S238N-H82</strain>
    </source>
</reference>
<evidence type="ECO:0000256" key="3">
    <source>
        <dbReference type="ARBA" id="ARBA00022692"/>
    </source>
</evidence>
<evidence type="ECO:0000256" key="6">
    <source>
        <dbReference type="ARBA" id="ARBA00023136"/>
    </source>
</evidence>
<dbReference type="GO" id="GO:0007218">
    <property type="term" value="P:neuropeptide signaling pathway"/>
    <property type="evidence" value="ECO:0000318"/>
    <property type="project" value="GO_Central"/>
</dbReference>
<keyword evidence="4 12" id="KW-1133">Transmembrane helix</keyword>
<keyword evidence="5 11" id="KW-0297">G-protein coupled receptor</keyword>
<feature type="transmembrane region" description="Helical" evidence="12">
    <location>
        <begin position="186"/>
        <end position="207"/>
    </location>
</feature>
<keyword evidence="2" id="KW-1003">Cell membrane</keyword>
<dbReference type="RefSeq" id="XP_035689199.1">
    <property type="nucleotide sequence ID" value="XM_035833306.1"/>
</dbReference>
<name>A0A9J7LVF8_BRAFL</name>
<feature type="transmembrane region" description="Helical" evidence="12">
    <location>
        <begin position="233"/>
        <end position="257"/>
    </location>
</feature>
<keyword evidence="7" id="KW-1015">Disulfide bond</keyword>
<dbReference type="PROSITE" id="PS00237">
    <property type="entry name" value="G_PROTEIN_RECEP_F1_1"/>
    <property type="match status" value="1"/>
</dbReference>
<dbReference type="GeneID" id="118424648"/>
<accession>A0A9J7LVF8</accession>
<evidence type="ECO:0000313" key="15">
    <source>
        <dbReference type="RefSeq" id="XP_035689199.1"/>
    </source>
</evidence>
<dbReference type="OMA" id="CRERWPS"/>
<keyword evidence="10 11" id="KW-0807">Transducer</keyword>
<organism evidence="14 15">
    <name type="scientific">Branchiostoma floridae</name>
    <name type="common">Florida lancelet</name>
    <name type="synonym">Amphioxus</name>
    <dbReference type="NCBI Taxonomy" id="7739"/>
    <lineage>
        <taxon>Eukaryota</taxon>
        <taxon>Metazoa</taxon>
        <taxon>Chordata</taxon>
        <taxon>Cephalochordata</taxon>
        <taxon>Leptocardii</taxon>
        <taxon>Amphioxiformes</taxon>
        <taxon>Branchiostomatidae</taxon>
        <taxon>Branchiostoma</taxon>
    </lineage>
</organism>
<proteinExistence type="inferred from homology"/>
<feature type="domain" description="G-protein coupled receptors family 1 profile" evidence="13">
    <location>
        <begin position="86"/>
        <end position="337"/>
    </location>
</feature>
<evidence type="ECO:0000256" key="5">
    <source>
        <dbReference type="ARBA" id="ARBA00023040"/>
    </source>
</evidence>
<dbReference type="KEGG" id="bfo:118424648"/>
<evidence type="ECO:0000256" key="8">
    <source>
        <dbReference type="ARBA" id="ARBA00023170"/>
    </source>
</evidence>
<keyword evidence="14" id="KW-1185">Reference proteome</keyword>
<keyword evidence="3 11" id="KW-0812">Transmembrane</keyword>
<dbReference type="GO" id="GO:0046887">
    <property type="term" value="P:positive regulation of hormone secretion"/>
    <property type="evidence" value="ECO:0000318"/>
    <property type="project" value="GO_Central"/>
</dbReference>
<feature type="transmembrane region" description="Helical" evidence="12">
    <location>
        <begin position="106"/>
        <end position="133"/>
    </location>
</feature>
<dbReference type="Gene3D" id="1.20.1070.10">
    <property type="entry name" value="Rhodopsin 7-helix transmembrane proteins"/>
    <property type="match status" value="1"/>
</dbReference>
<dbReference type="GO" id="GO:0008188">
    <property type="term" value="F:neuropeptide receptor activity"/>
    <property type="evidence" value="ECO:0000318"/>
    <property type="project" value="GO_Central"/>
</dbReference>
<reference evidence="15" key="2">
    <citation type="submission" date="2025-08" db="UniProtKB">
        <authorList>
            <consortium name="RefSeq"/>
        </authorList>
    </citation>
    <scope>IDENTIFICATION</scope>
    <source>
        <strain evidence="15">S238N-H82</strain>
        <tissue evidence="15">Testes</tissue>
    </source>
</reference>
<dbReference type="GO" id="GO:0005886">
    <property type="term" value="C:plasma membrane"/>
    <property type="evidence" value="ECO:0000318"/>
    <property type="project" value="GO_Central"/>
</dbReference>
<keyword evidence="6 12" id="KW-0472">Membrane</keyword>
<comment type="similarity">
    <text evidence="11">Belongs to the G-protein coupled receptor 1 family.</text>
</comment>
<comment type="subcellular location">
    <subcellularLocation>
        <location evidence="1">Cell membrane</location>
        <topology evidence="1">Multi-pass membrane protein</topology>
    </subcellularLocation>
</comment>
<dbReference type="SUPFAM" id="SSF81321">
    <property type="entry name" value="Family A G protein-coupled receptor-like"/>
    <property type="match status" value="1"/>
</dbReference>
<dbReference type="Proteomes" id="UP000001554">
    <property type="component" value="Chromosome 10"/>
</dbReference>
<evidence type="ECO:0000256" key="9">
    <source>
        <dbReference type="ARBA" id="ARBA00023180"/>
    </source>
</evidence>